<evidence type="ECO:0000313" key="1">
    <source>
        <dbReference type="EMBL" id="MBV4516184.1"/>
    </source>
</evidence>
<gene>
    <name evidence="1" type="ORF">HU758_013370</name>
</gene>
<dbReference type="EMBL" id="JABWSB020000007">
    <property type="protein sequence ID" value="MBV4516184.1"/>
    <property type="molecule type" value="Genomic_DNA"/>
</dbReference>
<dbReference type="Proteomes" id="UP000624243">
    <property type="component" value="Unassembled WGS sequence"/>
</dbReference>
<proteinExistence type="predicted"/>
<name>A0ACC5UPK7_9PSED</name>
<sequence>MFRTNDADMLGVPGMFGAGQAQWHQVSRVLRTHWYHVTVQATQEGTAREIVLMVDSEAQLQKLLIAQSEDVGISDLQVVTPAHMNGTAAWRMETATQVYIGEDEDECLVCVLEVETGAVHHNSHRPGFNSDSLTNQRLIFLSSMIRSAA</sequence>
<accession>A0ACC5UPK7</accession>
<keyword evidence="2" id="KW-1185">Reference proteome</keyword>
<evidence type="ECO:0000313" key="2">
    <source>
        <dbReference type="Proteomes" id="UP000624243"/>
    </source>
</evidence>
<reference evidence="1 2" key="1">
    <citation type="journal article" date="2020" name="Microorganisms">
        <title>Reliable Identification of Environmental Pseudomonas Isolates Using the rpoD Gene.</title>
        <authorList>
            <consortium name="The Broad Institute Genome Sequencing Platform"/>
            <person name="Girard L."/>
            <person name="Lood C."/>
            <person name="Rokni-Zadeh H."/>
            <person name="van Noort V."/>
            <person name="Lavigne R."/>
            <person name="De Mot R."/>
        </authorList>
    </citation>
    <scope>NUCLEOTIDE SEQUENCE [LARGE SCALE GENOMIC DNA]</scope>
    <source>
        <strain evidence="1 2">RW1P2</strain>
    </source>
</reference>
<protein>
    <submittedName>
        <fullName evidence="1">Uncharacterized protein</fullName>
    </submittedName>
</protein>
<comment type="caution">
    <text evidence="1">The sequence shown here is derived from an EMBL/GenBank/DDBJ whole genome shotgun (WGS) entry which is preliminary data.</text>
</comment>
<organism evidence="1 2">
    <name type="scientific">Pseudomonas kurunegalensis</name>
    <dbReference type="NCBI Taxonomy" id="485880"/>
    <lineage>
        <taxon>Bacteria</taxon>
        <taxon>Pseudomonadati</taxon>
        <taxon>Pseudomonadota</taxon>
        <taxon>Gammaproteobacteria</taxon>
        <taxon>Pseudomonadales</taxon>
        <taxon>Pseudomonadaceae</taxon>
        <taxon>Pseudomonas</taxon>
    </lineage>
</organism>